<dbReference type="GO" id="GO:0005739">
    <property type="term" value="C:mitochondrion"/>
    <property type="evidence" value="ECO:0007669"/>
    <property type="project" value="UniProtKB-SubCell"/>
</dbReference>
<dbReference type="HOGENOM" id="CLU_071945_1_0_1"/>
<evidence type="ECO:0000313" key="6">
    <source>
        <dbReference type="Proteomes" id="UP000007014"/>
    </source>
</evidence>
<evidence type="ECO:0000256" key="2">
    <source>
        <dbReference type="ARBA" id="ARBA00009116"/>
    </source>
</evidence>
<comment type="similarity">
    <text evidence="2">Belongs to the ATP11 family.</text>
</comment>
<evidence type="ECO:0000313" key="5">
    <source>
        <dbReference type="EMBL" id="BAM79338.1"/>
    </source>
</evidence>
<dbReference type="OMA" id="WREYHEG"/>
<dbReference type="Gramene" id="CME118CT">
    <property type="protein sequence ID" value="CME118CT"/>
    <property type="gene ID" value="CME118C"/>
</dbReference>
<dbReference type="Proteomes" id="UP000007014">
    <property type="component" value="Chromosome 5"/>
</dbReference>
<keyword evidence="6" id="KW-1185">Reference proteome</keyword>
<protein>
    <recommendedName>
        <fullName evidence="7">ATP synthase mitochondrial F1 complex assembly factor 1</fullName>
    </recommendedName>
</protein>
<dbReference type="STRING" id="280699.M1VFM6"/>
<evidence type="ECO:0008006" key="7">
    <source>
        <dbReference type="Google" id="ProtNLM"/>
    </source>
</evidence>
<dbReference type="Pfam" id="PF06644">
    <property type="entry name" value="ATP11"/>
    <property type="match status" value="1"/>
</dbReference>
<sequence>MSTSSLKKSAVRGFKGVLGQGCHLALRGCPGVRLQRRCAFSYPSPRELNQVVHLAKFVRETPANCVSLWSLHHSTKPTMLGCALSATEYVAFAQRASKYPWFVFPLLRAADGNSYVSMLCQVQDSRYVLFTYLQEYREHAATAQPRVVFTVYPELVAEKQLALVRLENLHEGQLEKADLWRLWCQWRHLYAAADTAGLQLLADFNERPRVFRFEKALEVACKLYAERE</sequence>
<accession>M1VFM6</accession>
<keyword evidence="4" id="KW-0496">Mitochondrion</keyword>
<dbReference type="GO" id="GO:0033615">
    <property type="term" value="P:mitochondrial proton-transporting ATP synthase complex assembly"/>
    <property type="evidence" value="ECO:0007669"/>
    <property type="project" value="TreeGrafter"/>
</dbReference>
<dbReference type="AlphaFoldDB" id="M1VFM6"/>
<evidence type="ECO:0000256" key="1">
    <source>
        <dbReference type="ARBA" id="ARBA00004173"/>
    </source>
</evidence>
<dbReference type="OrthoDB" id="4125at2759"/>
<dbReference type="InterPro" id="IPR010591">
    <property type="entry name" value="ATP11"/>
</dbReference>
<reference evidence="5 6" key="1">
    <citation type="journal article" date="2004" name="Nature">
        <title>Genome sequence of the ultrasmall unicellular red alga Cyanidioschyzon merolae 10D.</title>
        <authorList>
            <person name="Matsuzaki M."/>
            <person name="Misumi O."/>
            <person name="Shin-i T."/>
            <person name="Maruyama S."/>
            <person name="Takahara M."/>
            <person name="Miyagishima S."/>
            <person name="Mori T."/>
            <person name="Nishida K."/>
            <person name="Yagisawa F."/>
            <person name="Nishida K."/>
            <person name="Yoshida Y."/>
            <person name="Nishimura Y."/>
            <person name="Nakao S."/>
            <person name="Kobayashi T."/>
            <person name="Momoyama Y."/>
            <person name="Higashiyama T."/>
            <person name="Minoda A."/>
            <person name="Sano M."/>
            <person name="Nomoto H."/>
            <person name="Oishi K."/>
            <person name="Hayashi H."/>
            <person name="Ohta F."/>
            <person name="Nishizaka S."/>
            <person name="Haga S."/>
            <person name="Miura S."/>
            <person name="Morishita T."/>
            <person name="Kabeya Y."/>
            <person name="Terasawa K."/>
            <person name="Suzuki Y."/>
            <person name="Ishii Y."/>
            <person name="Asakawa S."/>
            <person name="Takano H."/>
            <person name="Ohta N."/>
            <person name="Kuroiwa H."/>
            <person name="Tanaka K."/>
            <person name="Shimizu N."/>
            <person name="Sugano S."/>
            <person name="Sato N."/>
            <person name="Nozaki H."/>
            <person name="Ogasawara N."/>
            <person name="Kohara Y."/>
            <person name="Kuroiwa T."/>
        </authorList>
    </citation>
    <scope>NUCLEOTIDE SEQUENCE [LARGE SCALE GENOMIC DNA]</scope>
    <source>
        <strain evidence="5 6">10D</strain>
    </source>
</reference>
<comment type="subcellular location">
    <subcellularLocation>
        <location evidence="1">Mitochondrion</location>
    </subcellularLocation>
</comment>
<dbReference type="eggNOG" id="KOG3281">
    <property type="taxonomic scope" value="Eukaryota"/>
</dbReference>
<dbReference type="GeneID" id="16992775"/>
<dbReference type="KEGG" id="cme:CYME_CME118C"/>
<organism evidence="5 6">
    <name type="scientific">Cyanidioschyzon merolae (strain NIES-3377 / 10D)</name>
    <name type="common">Unicellular red alga</name>
    <dbReference type="NCBI Taxonomy" id="280699"/>
    <lineage>
        <taxon>Eukaryota</taxon>
        <taxon>Rhodophyta</taxon>
        <taxon>Bangiophyceae</taxon>
        <taxon>Cyanidiales</taxon>
        <taxon>Cyanidiaceae</taxon>
        <taxon>Cyanidioschyzon</taxon>
    </lineage>
</organism>
<evidence type="ECO:0000256" key="3">
    <source>
        <dbReference type="ARBA" id="ARBA00022946"/>
    </source>
</evidence>
<gene>
    <name evidence="5" type="ORF">CYME_CME118C</name>
</gene>
<reference evidence="5 6" key="2">
    <citation type="journal article" date="2007" name="BMC Biol.">
        <title>A 100%-complete sequence reveals unusually simple genomic features in the hot-spring red alga Cyanidioschyzon merolae.</title>
        <authorList>
            <person name="Nozaki H."/>
            <person name="Takano H."/>
            <person name="Misumi O."/>
            <person name="Terasawa K."/>
            <person name="Matsuzaki M."/>
            <person name="Maruyama S."/>
            <person name="Nishida K."/>
            <person name="Yagisawa F."/>
            <person name="Yoshida Y."/>
            <person name="Fujiwara T."/>
            <person name="Takio S."/>
            <person name="Tamura K."/>
            <person name="Chung S.J."/>
            <person name="Nakamura S."/>
            <person name="Kuroiwa H."/>
            <person name="Tanaka K."/>
            <person name="Sato N."/>
            <person name="Kuroiwa T."/>
        </authorList>
    </citation>
    <scope>NUCLEOTIDE SEQUENCE [LARGE SCALE GENOMIC DNA]</scope>
    <source>
        <strain evidence="5 6">10D</strain>
    </source>
</reference>
<dbReference type="RefSeq" id="XP_005535624.1">
    <property type="nucleotide sequence ID" value="XM_005535567.1"/>
</dbReference>
<keyword evidence="3" id="KW-0809">Transit peptide</keyword>
<name>M1VFM6_CYAM1</name>
<proteinExistence type="inferred from homology"/>
<dbReference type="PANTHER" id="PTHR13126">
    <property type="entry name" value="CHAPERONE ATP11"/>
    <property type="match status" value="1"/>
</dbReference>
<dbReference type="PANTHER" id="PTHR13126:SF0">
    <property type="entry name" value="ATP SYNTHASE MITOCHONDRIAL F1 COMPLEX ASSEMBLY FACTOR 1"/>
    <property type="match status" value="1"/>
</dbReference>
<dbReference type="EMBL" id="AP006487">
    <property type="protein sequence ID" value="BAM79338.1"/>
    <property type="molecule type" value="Genomic_DNA"/>
</dbReference>
<evidence type="ECO:0000256" key="4">
    <source>
        <dbReference type="ARBA" id="ARBA00023128"/>
    </source>
</evidence>